<accession>A0A1I1EZR0</accession>
<dbReference type="Gene3D" id="3.40.50.720">
    <property type="entry name" value="NAD(P)-binding Rossmann-like Domain"/>
    <property type="match status" value="1"/>
</dbReference>
<organism evidence="2 3">
    <name type="scientific">Brevinema andersonii</name>
    <dbReference type="NCBI Taxonomy" id="34097"/>
    <lineage>
        <taxon>Bacteria</taxon>
        <taxon>Pseudomonadati</taxon>
        <taxon>Spirochaetota</taxon>
        <taxon>Spirochaetia</taxon>
        <taxon>Brevinematales</taxon>
        <taxon>Brevinemataceae</taxon>
        <taxon>Brevinema</taxon>
    </lineage>
</organism>
<dbReference type="Pfam" id="PF01370">
    <property type="entry name" value="Epimerase"/>
    <property type="match status" value="1"/>
</dbReference>
<dbReference type="InterPro" id="IPR001509">
    <property type="entry name" value="Epimerase_deHydtase"/>
</dbReference>
<dbReference type="AlphaFoldDB" id="A0A1I1EZR0"/>
<dbReference type="OrthoDB" id="9812470at2"/>
<dbReference type="InterPro" id="IPR036291">
    <property type="entry name" value="NAD(P)-bd_dom_sf"/>
</dbReference>
<sequence>MKSALIGYTGFVGGNLLEKMNFTHQYNSKNIQEIKHKEFDFLICAGIPAEMFISNSNPEQDKKNIQNILDILATVKVKTAVLISTVAVYSQPVIADENSTSFDLNTPYGKHRRMAEEQFIEMFPKHLIVRLPALFGRKIKKNFLCDIINPTPVFLKKEKLIELSEQENILKEYYSFNDSKNMYEFQKDLAINNNKLQEINNIFNKLNFTSLQFTHADSRFQFYNLHNLHHDIQKALENNISILNICSEPITPREIIKTLFDKEFNFTSARKFSYDIQSLYASLWDNTKYLYNKEQVITDLKLFFIENGVLL</sequence>
<keyword evidence="3" id="KW-1185">Reference proteome</keyword>
<gene>
    <name evidence="2" type="ORF">SAMN02745150_01342</name>
</gene>
<dbReference type="EMBL" id="FOKY01000022">
    <property type="protein sequence ID" value="SFB92554.1"/>
    <property type="molecule type" value="Genomic_DNA"/>
</dbReference>
<evidence type="ECO:0000259" key="1">
    <source>
        <dbReference type="Pfam" id="PF01370"/>
    </source>
</evidence>
<evidence type="ECO:0000313" key="3">
    <source>
        <dbReference type="Proteomes" id="UP000240042"/>
    </source>
</evidence>
<evidence type="ECO:0000313" key="2">
    <source>
        <dbReference type="EMBL" id="SFB92554.1"/>
    </source>
</evidence>
<dbReference type="STRING" id="34097.SAMN02745150_01342"/>
<dbReference type="SUPFAM" id="SSF51735">
    <property type="entry name" value="NAD(P)-binding Rossmann-fold domains"/>
    <property type="match status" value="1"/>
</dbReference>
<name>A0A1I1EZR0_BREAD</name>
<reference evidence="3" key="1">
    <citation type="submission" date="2016-10" db="EMBL/GenBank/DDBJ databases">
        <authorList>
            <person name="Varghese N."/>
            <person name="Submissions S."/>
        </authorList>
    </citation>
    <scope>NUCLEOTIDE SEQUENCE [LARGE SCALE GENOMIC DNA]</scope>
    <source>
        <strain evidence="3">ATCC 43811</strain>
    </source>
</reference>
<proteinExistence type="predicted"/>
<feature type="domain" description="NAD-dependent epimerase/dehydratase" evidence="1">
    <location>
        <begin position="48"/>
        <end position="138"/>
    </location>
</feature>
<protein>
    <submittedName>
        <fullName evidence="2">Nucleoside-diphosphate-sugar epimerase</fullName>
    </submittedName>
</protein>
<dbReference type="Proteomes" id="UP000240042">
    <property type="component" value="Unassembled WGS sequence"/>
</dbReference>
<dbReference type="RefSeq" id="WP_092319933.1">
    <property type="nucleotide sequence ID" value="NZ_FOKY01000022.1"/>
</dbReference>